<dbReference type="EMBL" id="CP070499">
    <property type="protein sequence ID" value="QSB14147.1"/>
    <property type="molecule type" value="Genomic_DNA"/>
</dbReference>
<sequence>MNPRYDEVTSAAVRPELASAAGPAPSEYDYRGDAEKTAVVEDAAAEWADYVSEYAAEVAAEEGDTERPIVADAIKALSAWGVDLAPDSAATLLRSWRRADQLTPEQVAEVAARFSGADPGDRGPSPEVVELETGGWRTTIEVSPRVRVVVTEDIGRTGHTGLTVELGSGEHITVALPSRAVDAVAAALTAAGRAEVAR</sequence>
<evidence type="ECO:0000313" key="1">
    <source>
        <dbReference type="EMBL" id="QSB14147.1"/>
    </source>
</evidence>
<reference evidence="1" key="1">
    <citation type="submission" date="2021-02" db="EMBL/GenBank/DDBJ databases">
        <title>Natrosporangium hydrolyticum gen. nov., sp. nov, a haloalkaliphilic actinobacterium from a soda solonchak soil.</title>
        <authorList>
            <person name="Sorokin D.Y."/>
            <person name="Khijniak T.V."/>
            <person name="Zakharycheva A.P."/>
            <person name="Boueva O.V."/>
            <person name="Ariskina E.V."/>
            <person name="Hahnke R.L."/>
            <person name="Bunk B."/>
            <person name="Sproer C."/>
            <person name="Schumann P."/>
            <person name="Evtushenko L.I."/>
            <person name="Kublanov I.V."/>
        </authorList>
    </citation>
    <scope>NUCLEOTIDE SEQUENCE</scope>
    <source>
        <strain evidence="1">DSM 106523</strain>
    </source>
</reference>
<keyword evidence="2" id="KW-1185">Reference proteome</keyword>
<protein>
    <submittedName>
        <fullName evidence="1">Uncharacterized protein</fullName>
    </submittedName>
</protein>
<dbReference type="Proteomes" id="UP000662857">
    <property type="component" value="Chromosome"/>
</dbReference>
<evidence type="ECO:0000313" key="2">
    <source>
        <dbReference type="Proteomes" id="UP000662857"/>
    </source>
</evidence>
<name>A0A895Y8U6_9ACTN</name>
<proteinExistence type="predicted"/>
<dbReference type="AlphaFoldDB" id="A0A895Y8U6"/>
<gene>
    <name evidence="1" type="ORF">JQS43_21885</name>
</gene>
<organism evidence="1 2">
    <name type="scientific">Natronosporangium hydrolyticum</name>
    <dbReference type="NCBI Taxonomy" id="2811111"/>
    <lineage>
        <taxon>Bacteria</taxon>
        <taxon>Bacillati</taxon>
        <taxon>Actinomycetota</taxon>
        <taxon>Actinomycetes</taxon>
        <taxon>Micromonosporales</taxon>
        <taxon>Micromonosporaceae</taxon>
        <taxon>Natronosporangium</taxon>
    </lineage>
</organism>
<dbReference type="KEGG" id="nhy:JQS43_21885"/>
<dbReference type="RefSeq" id="WP_239676263.1">
    <property type="nucleotide sequence ID" value="NZ_CP070499.1"/>
</dbReference>
<accession>A0A895Y8U6</accession>